<evidence type="ECO:0000313" key="2">
    <source>
        <dbReference type="Proteomes" id="UP000092177"/>
    </source>
</evidence>
<dbReference type="RefSeq" id="XP_018150703.1">
    <property type="nucleotide sequence ID" value="XM_018309460.1"/>
</dbReference>
<proteinExistence type="predicted"/>
<comment type="caution">
    <text evidence="1">The sequence shown here is derived from an EMBL/GenBank/DDBJ whole genome shotgun (WGS) entry which is preliminary data.</text>
</comment>
<keyword evidence="2" id="KW-1185">Reference proteome</keyword>
<dbReference type="EMBL" id="LTAN01000011">
    <property type="protein sequence ID" value="OBR02185.1"/>
    <property type="molecule type" value="Genomic_DNA"/>
</dbReference>
<evidence type="ECO:0000313" key="1">
    <source>
        <dbReference type="EMBL" id="OBR02185.1"/>
    </source>
</evidence>
<sequence>MKWTPLVEGGMYLNLYPSDFGDDTTGLRCRRPKAASRNDKRAPIRIPFTTILDHLVMSVRVAIIDRDREHLETTVRKRCLHKRPLLKHTGSNEEFC</sequence>
<dbReference type="VEuPathDB" id="FungiDB:CH63R_14486"/>
<protein>
    <submittedName>
        <fullName evidence="1">Uncharacterized protein</fullName>
    </submittedName>
</protein>
<dbReference type="Proteomes" id="UP000092177">
    <property type="component" value="Chromosome 11"/>
</dbReference>
<name>A0A1B7XQZ6_COLHI</name>
<reference evidence="2" key="1">
    <citation type="journal article" date="2017" name="BMC Genomics">
        <title>Gapless genome assembly of Colletotrichum higginsianum reveals chromosome structure and association of transposable elements with secondary metabolite gene clusters.</title>
        <authorList>
            <person name="Dallery J.-F."/>
            <person name="Lapalu N."/>
            <person name="Zampounis A."/>
            <person name="Pigne S."/>
            <person name="Luyten I."/>
            <person name="Amselem J."/>
            <person name="Wittenberg A.H.J."/>
            <person name="Zhou S."/>
            <person name="de Queiroz M.V."/>
            <person name="Robin G.P."/>
            <person name="Auger A."/>
            <person name="Hainaut M."/>
            <person name="Henrissat B."/>
            <person name="Kim K.-T."/>
            <person name="Lee Y.-H."/>
            <person name="Lespinet O."/>
            <person name="Schwartz D.C."/>
            <person name="Thon M.R."/>
            <person name="O'Connell R.J."/>
        </authorList>
    </citation>
    <scope>NUCLEOTIDE SEQUENCE [LARGE SCALE GENOMIC DNA]</scope>
    <source>
        <strain evidence="2">IMI 349063</strain>
    </source>
</reference>
<organism evidence="1 2">
    <name type="scientific">Colletotrichum higginsianum (strain IMI 349063)</name>
    <name type="common">Crucifer anthracnose fungus</name>
    <dbReference type="NCBI Taxonomy" id="759273"/>
    <lineage>
        <taxon>Eukaryota</taxon>
        <taxon>Fungi</taxon>
        <taxon>Dikarya</taxon>
        <taxon>Ascomycota</taxon>
        <taxon>Pezizomycotina</taxon>
        <taxon>Sordariomycetes</taxon>
        <taxon>Hypocreomycetidae</taxon>
        <taxon>Glomerellales</taxon>
        <taxon>Glomerellaceae</taxon>
        <taxon>Colletotrichum</taxon>
        <taxon>Colletotrichum destructivum species complex</taxon>
    </lineage>
</organism>
<gene>
    <name evidence="1" type="ORF">CH63R_14486</name>
</gene>
<dbReference type="GeneID" id="28873567"/>
<dbReference type="KEGG" id="chig:CH63R_14486"/>
<accession>A0A1B7XQZ6</accession>
<dbReference type="AlphaFoldDB" id="A0A1B7XQZ6"/>